<keyword evidence="2" id="KW-1185">Reference proteome</keyword>
<evidence type="ECO:0008006" key="3">
    <source>
        <dbReference type="Google" id="ProtNLM"/>
    </source>
</evidence>
<evidence type="ECO:0000313" key="2">
    <source>
        <dbReference type="Proteomes" id="UP000520814"/>
    </source>
</evidence>
<organism evidence="1 2">
    <name type="scientific">Armatimonas rosea</name>
    <dbReference type="NCBI Taxonomy" id="685828"/>
    <lineage>
        <taxon>Bacteria</taxon>
        <taxon>Bacillati</taxon>
        <taxon>Armatimonadota</taxon>
        <taxon>Armatimonadia</taxon>
        <taxon>Armatimonadales</taxon>
        <taxon>Armatimonadaceae</taxon>
        <taxon>Armatimonas</taxon>
    </lineage>
</organism>
<dbReference type="InterPro" id="IPR036280">
    <property type="entry name" value="Multihaem_cyt_sf"/>
</dbReference>
<sequence length="251" mass="28415">MPNIFGPSSNVIGKTAIMGLAASPLVIMITISQFTRSAYVTKVGIPYEQPVPFSHEHHVTELGLDCRYCHTSVEKSAKAGYPATHTCMSCHSQVWSNSPLLEPVRESYDKNVPLKWITLNKVPEFVYFNHSIHVKRGVNCNNCHGPVQAMQMAYKSRPFQMTWCLDCHRHPEKYVNKPEFVFGLYEKIRKTKTGTKGEGHETIAGLTEEEQSLMVGDQYVRTGKELEEGKKLVKEYNIKVEQLSDCAVCHH</sequence>
<dbReference type="AlphaFoldDB" id="A0A7W9SRX1"/>
<dbReference type="GO" id="GO:0042597">
    <property type="term" value="C:periplasmic space"/>
    <property type="evidence" value="ECO:0007669"/>
    <property type="project" value="InterPro"/>
</dbReference>
<dbReference type="Pfam" id="PF02335">
    <property type="entry name" value="Cytochrom_C552"/>
    <property type="match status" value="1"/>
</dbReference>
<dbReference type="GO" id="GO:0042279">
    <property type="term" value="F:nitrite reductase (cytochrome, ammonia-forming) activity"/>
    <property type="evidence" value="ECO:0007669"/>
    <property type="project" value="InterPro"/>
</dbReference>
<accession>A0A7W9SRX1</accession>
<dbReference type="CDD" id="cd08168">
    <property type="entry name" value="Cytochrom_C3"/>
    <property type="match status" value="1"/>
</dbReference>
<dbReference type="Gene3D" id="3.90.10.10">
    <property type="entry name" value="Cytochrome C3"/>
    <property type="match status" value="2"/>
</dbReference>
<dbReference type="PANTHER" id="PTHR39425">
    <property type="entry name" value="LIPOPROTEIN CYTOCHROME C"/>
    <property type="match status" value="1"/>
</dbReference>
<proteinExistence type="predicted"/>
<dbReference type="SUPFAM" id="SSF48695">
    <property type="entry name" value="Multiheme cytochromes"/>
    <property type="match status" value="1"/>
</dbReference>
<dbReference type="EMBL" id="JACHGW010000002">
    <property type="protein sequence ID" value="MBB6051069.1"/>
    <property type="molecule type" value="Genomic_DNA"/>
</dbReference>
<dbReference type="PANTHER" id="PTHR39425:SF1">
    <property type="entry name" value="CYTOCHROME C7-LIKE DOMAIN-CONTAINING PROTEIN"/>
    <property type="match status" value="1"/>
</dbReference>
<gene>
    <name evidence="1" type="ORF">HNQ39_002860</name>
</gene>
<name>A0A7W9SRX1_ARMRO</name>
<reference evidence="1 2" key="1">
    <citation type="submission" date="2020-08" db="EMBL/GenBank/DDBJ databases">
        <title>Genomic Encyclopedia of Type Strains, Phase IV (KMG-IV): sequencing the most valuable type-strain genomes for metagenomic binning, comparative biology and taxonomic classification.</title>
        <authorList>
            <person name="Goeker M."/>
        </authorList>
    </citation>
    <scope>NUCLEOTIDE SEQUENCE [LARGE SCALE GENOMIC DNA]</scope>
    <source>
        <strain evidence="1 2">DSM 23562</strain>
    </source>
</reference>
<comment type="caution">
    <text evidence="1">The sequence shown here is derived from an EMBL/GenBank/DDBJ whole genome shotgun (WGS) entry which is preliminary data.</text>
</comment>
<evidence type="ECO:0000313" key="1">
    <source>
        <dbReference type="EMBL" id="MBB6051069.1"/>
    </source>
</evidence>
<dbReference type="InterPro" id="IPR003321">
    <property type="entry name" value="Cyt_c552"/>
</dbReference>
<protein>
    <recommendedName>
        <fullName evidence="3">Cytochrome C</fullName>
    </recommendedName>
</protein>
<dbReference type="Proteomes" id="UP000520814">
    <property type="component" value="Unassembled WGS sequence"/>
</dbReference>
<dbReference type="RefSeq" id="WP_184197190.1">
    <property type="nucleotide sequence ID" value="NZ_JACHGW010000002.1"/>
</dbReference>